<evidence type="ECO:0000313" key="3">
    <source>
        <dbReference type="Proteomes" id="UP000320888"/>
    </source>
</evidence>
<keyword evidence="3" id="KW-1185">Reference proteome</keyword>
<reference evidence="2 3" key="1">
    <citation type="submission" date="2019-07" db="EMBL/GenBank/DDBJ databases">
        <title>Draft genome for Streptomyces benahoarensis MZ03-48.</title>
        <authorList>
            <person name="Gonzalez-Pimentel J.L."/>
        </authorList>
    </citation>
    <scope>NUCLEOTIDE SEQUENCE [LARGE SCALE GENOMIC DNA]</scope>
    <source>
        <strain evidence="2 3">MZ03-48</strain>
    </source>
</reference>
<protein>
    <submittedName>
        <fullName evidence="2">GNAT family N-acetyltransferase</fullName>
    </submittedName>
</protein>
<sequence length="396" mass="44408">MFRPTATARSAERGEARLIPPNWRYAWNNSADPLVVRAHGLAAAAARPSVTVSRPAGRGPTLAYGGLQHGLTHVLPFLEQRRGTDSDQSHHRTTWAELASGRAARDADLLTVGMLRRDVPRQPPRHGLLLPFRINLSVPVGPNPQDVLKRLSRKARQQHSRVIRSRSRTLEVAAADADFDAFYDSMHRPTMWSRHRDAARSEERERARVCLFRRGVLFFLCESGRRVAGMLCRLEGRTLVLRLAGVEAGGEAPYRSGTYMAMYVLILQWAAEHGLTRVDLSGCEPFLSKGIFQFKRKMHPEVALPDNHFREKRLILRVLRDTPEVRDLLTANPVLTLGTGPGIEAVYFRDPVRPARLDLRWECPGVSGHRTVDLDEFLAGLPRSPHRNPAGQPPLS</sequence>
<name>A0A553ZRS6_9ACTN</name>
<gene>
    <name evidence="2" type="ORF">FNZ23_00610</name>
</gene>
<evidence type="ECO:0000313" key="2">
    <source>
        <dbReference type="EMBL" id="TSB44147.1"/>
    </source>
</evidence>
<dbReference type="InterPro" id="IPR016181">
    <property type="entry name" value="Acyl_CoA_acyltransferase"/>
</dbReference>
<dbReference type="AlphaFoldDB" id="A0A553ZRS6"/>
<dbReference type="Proteomes" id="UP000320888">
    <property type="component" value="Unassembled WGS sequence"/>
</dbReference>
<accession>A0A553ZRS6</accession>
<proteinExistence type="predicted"/>
<evidence type="ECO:0000259" key="1">
    <source>
        <dbReference type="Pfam" id="PF13480"/>
    </source>
</evidence>
<dbReference type="EMBL" id="VKLS01000002">
    <property type="protein sequence ID" value="TSB44147.1"/>
    <property type="molecule type" value="Genomic_DNA"/>
</dbReference>
<dbReference type="Pfam" id="PF13480">
    <property type="entry name" value="Acetyltransf_6"/>
    <property type="match status" value="1"/>
</dbReference>
<feature type="domain" description="BioF2-like acetyltransferase" evidence="1">
    <location>
        <begin position="153"/>
        <end position="295"/>
    </location>
</feature>
<dbReference type="SUPFAM" id="SSF55729">
    <property type="entry name" value="Acyl-CoA N-acyltransferases (Nat)"/>
    <property type="match status" value="1"/>
</dbReference>
<dbReference type="InterPro" id="IPR038740">
    <property type="entry name" value="BioF2-like_GNAT_dom"/>
</dbReference>
<dbReference type="RefSeq" id="WP_143939537.1">
    <property type="nucleotide sequence ID" value="NZ_VKLS01000002.1"/>
</dbReference>
<dbReference type="GO" id="GO:0016740">
    <property type="term" value="F:transferase activity"/>
    <property type="evidence" value="ECO:0007669"/>
    <property type="project" value="UniProtKB-KW"/>
</dbReference>
<organism evidence="2 3">
    <name type="scientific">Streptomyces benahoarensis</name>
    <dbReference type="NCBI Taxonomy" id="2595054"/>
    <lineage>
        <taxon>Bacteria</taxon>
        <taxon>Bacillati</taxon>
        <taxon>Actinomycetota</taxon>
        <taxon>Actinomycetes</taxon>
        <taxon>Kitasatosporales</taxon>
        <taxon>Streptomycetaceae</taxon>
        <taxon>Streptomyces</taxon>
    </lineage>
</organism>
<keyword evidence="2" id="KW-0808">Transferase</keyword>
<dbReference type="OrthoDB" id="3400076at2"/>
<comment type="caution">
    <text evidence="2">The sequence shown here is derived from an EMBL/GenBank/DDBJ whole genome shotgun (WGS) entry which is preliminary data.</text>
</comment>
<dbReference type="Gene3D" id="3.40.630.30">
    <property type="match status" value="1"/>
</dbReference>